<dbReference type="EMBL" id="JAGGLC010000004">
    <property type="protein sequence ID" value="MBP1987484.1"/>
    <property type="molecule type" value="Genomic_DNA"/>
</dbReference>
<evidence type="ECO:0000313" key="1">
    <source>
        <dbReference type="EMBL" id="MBP1987484.1"/>
    </source>
</evidence>
<dbReference type="AlphaFoldDB" id="A0A8T4H119"/>
<organism evidence="1 2">
    <name type="scientific">Halolamina salifodinae</name>
    <dbReference type="NCBI Taxonomy" id="1202767"/>
    <lineage>
        <taxon>Archaea</taxon>
        <taxon>Methanobacteriati</taxon>
        <taxon>Methanobacteriota</taxon>
        <taxon>Stenosarchaea group</taxon>
        <taxon>Halobacteria</taxon>
        <taxon>Halobacteriales</taxon>
        <taxon>Haloferacaceae</taxon>
    </lineage>
</organism>
<name>A0A8T4H119_9EURY</name>
<accession>A0A8T4H119</accession>
<reference evidence="1" key="1">
    <citation type="submission" date="2021-03" db="EMBL/GenBank/DDBJ databases">
        <title>Genomic Encyclopedia of Type Strains, Phase IV (KMG-IV): sequencing the most valuable type-strain genomes for metagenomic binning, comparative biology and taxonomic classification.</title>
        <authorList>
            <person name="Goeker M."/>
        </authorList>
    </citation>
    <scope>NUCLEOTIDE SEQUENCE</scope>
    <source>
        <strain evidence="1">DSM 26232</strain>
    </source>
</reference>
<protein>
    <submittedName>
        <fullName evidence="1">Uncharacterized protein</fullName>
    </submittedName>
</protein>
<dbReference type="Proteomes" id="UP000823736">
    <property type="component" value="Unassembled WGS sequence"/>
</dbReference>
<sequence>MLDVCSTVEGRERSGEDVALFAEWIALVLVVPEWE</sequence>
<comment type="caution">
    <text evidence="1">The sequence shown here is derived from an EMBL/GenBank/DDBJ whole genome shotgun (WGS) entry which is preliminary data.</text>
</comment>
<proteinExistence type="predicted"/>
<evidence type="ECO:0000313" key="2">
    <source>
        <dbReference type="Proteomes" id="UP000823736"/>
    </source>
</evidence>
<keyword evidence="2" id="KW-1185">Reference proteome</keyword>
<gene>
    <name evidence="1" type="ORF">J2753_001985</name>
</gene>